<feature type="domain" description="J" evidence="2">
    <location>
        <begin position="5"/>
        <end position="64"/>
    </location>
</feature>
<accession>A0AAE0GZ66</accession>
<dbReference type="Proteomes" id="UP001190700">
    <property type="component" value="Unassembled WGS sequence"/>
</dbReference>
<dbReference type="SUPFAM" id="SSF46565">
    <property type="entry name" value="Chaperone J-domain"/>
    <property type="match status" value="1"/>
</dbReference>
<dbReference type="Pfam" id="PF00226">
    <property type="entry name" value="DnaJ"/>
    <property type="match status" value="1"/>
</dbReference>
<keyword evidence="1" id="KW-0812">Transmembrane</keyword>
<keyword evidence="1" id="KW-1133">Transmembrane helix</keyword>
<dbReference type="InterPro" id="IPR001623">
    <property type="entry name" value="DnaJ_domain"/>
</dbReference>
<protein>
    <recommendedName>
        <fullName evidence="2">J domain-containing protein</fullName>
    </recommendedName>
</protein>
<dbReference type="PANTHER" id="PTHR24074">
    <property type="entry name" value="CO-CHAPERONE PROTEIN DJLA"/>
    <property type="match status" value="1"/>
</dbReference>
<sequence>MQKSEAREILGVPKGASETEVKAAYRHLALLYHPDRCAAHLRAHAEEKFKQITQAQEALTGTNAGAYVANSDWRYASQHSSGTRGMRGSFLHPFAVAGLLALPAVAVCATTTAAFYRPAPKRVERIDPAHERKGLHPKVFLPLLVAPVVPLGVYRLSNSSPFTKMITFDQMAFHIPNGMQQQDLTKGNKRREVIIRFDTSPMMFRFIWGISLEILFV</sequence>
<evidence type="ECO:0000313" key="3">
    <source>
        <dbReference type="EMBL" id="KAK3287080.1"/>
    </source>
</evidence>
<keyword evidence="1" id="KW-0472">Membrane</keyword>
<keyword evidence="4" id="KW-1185">Reference proteome</keyword>
<dbReference type="InterPro" id="IPR036869">
    <property type="entry name" value="J_dom_sf"/>
</dbReference>
<gene>
    <name evidence="3" type="ORF">CYMTET_5400</name>
</gene>
<evidence type="ECO:0000256" key="1">
    <source>
        <dbReference type="SAM" id="Phobius"/>
    </source>
</evidence>
<dbReference type="CDD" id="cd06257">
    <property type="entry name" value="DnaJ"/>
    <property type="match status" value="1"/>
</dbReference>
<organism evidence="3 4">
    <name type="scientific">Cymbomonas tetramitiformis</name>
    <dbReference type="NCBI Taxonomy" id="36881"/>
    <lineage>
        <taxon>Eukaryota</taxon>
        <taxon>Viridiplantae</taxon>
        <taxon>Chlorophyta</taxon>
        <taxon>Pyramimonadophyceae</taxon>
        <taxon>Pyramimonadales</taxon>
        <taxon>Pyramimonadaceae</taxon>
        <taxon>Cymbomonas</taxon>
    </lineage>
</organism>
<dbReference type="InterPro" id="IPR050817">
    <property type="entry name" value="DjlA_DnaK_co-chaperone"/>
</dbReference>
<dbReference type="Gene3D" id="1.10.287.110">
    <property type="entry name" value="DnaJ domain"/>
    <property type="match status" value="1"/>
</dbReference>
<name>A0AAE0GZ66_9CHLO</name>
<dbReference type="PRINTS" id="PR00625">
    <property type="entry name" value="JDOMAIN"/>
</dbReference>
<comment type="caution">
    <text evidence="3">The sequence shown here is derived from an EMBL/GenBank/DDBJ whole genome shotgun (WGS) entry which is preliminary data.</text>
</comment>
<dbReference type="SMART" id="SM00271">
    <property type="entry name" value="DnaJ"/>
    <property type="match status" value="1"/>
</dbReference>
<evidence type="ECO:0000259" key="2">
    <source>
        <dbReference type="PROSITE" id="PS50076"/>
    </source>
</evidence>
<evidence type="ECO:0000313" key="4">
    <source>
        <dbReference type="Proteomes" id="UP001190700"/>
    </source>
</evidence>
<feature type="transmembrane region" description="Helical" evidence="1">
    <location>
        <begin position="94"/>
        <end position="119"/>
    </location>
</feature>
<dbReference type="AlphaFoldDB" id="A0AAE0GZ66"/>
<dbReference type="EMBL" id="LGRX02001021">
    <property type="protein sequence ID" value="KAK3287080.1"/>
    <property type="molecule type" value="Genomic_DNA"/>
</dbReference>
<reference evidence="3 4" key="1">
    <citation type="journal article" date="2015" name="Genome Biol. Evol.">
        <title>Comparative Genomics of a Bacterivorous Green Alga Reveals Evolutionary Causalities and Consequences of Phago-Mixotrophic Mode of Nutrition.</title>
        <authorList>
            <person name="Burns J.A."/>
            <person name="Paasch A."/>
            <person name="Narechania A."/>
            <person name="Kim E."/>
        </authorList>
    </citation>
    <scope>NUCLEOTIDE SEQUENCE [LARGE SCALE GENOMIC DNA]</scope>
    <source>
        <strain evidence="3 4">PLY_AMNH</strain>
    </source>
</reference>
<dbReference type="PROSITE" id="PS50076">
    <property type="entry name" value="DNAJ_2"/>
    <property type="match status" value="1"/>
</dbReference>
<proteinExistence type="predicted"/>